<evidence type="ECO:0000256" key="1">
    <source>
        <dbReference type="SAM" id="MobiDB-lite"/>
    </source>
</evidence>
<proteinExistence type="predicted"/>
<accession>A0A1A9Z6E5</accession>
<keyword evidence="2" id="KW-0812">Transmembrane</keyword>
<dbReference type="Proteomes" id="UP000092445">
    <property type="component" value="Unassembled WGS sequence"/>
</dbReference>
<keyword evidence="2" id="KW-1133">Transmembrane helix</keyword>
<dbReference type="EnsemblMetazoa" id="GPAI005300-RA">
    <property type="protein sequence ID" value="GPAI005300-PA"/>
    <property type="gene ID" value="GPAI005300"/>
</dbReference>
<protein>
    <submittedName>
        <fullName evidence="3">Uncharacterized protein</fullName>
    </submittedName>
</protein>
<evidence type="ECO:0000313" key="4">
    <source>
        <dbReference type="Proteomes" id="UP000092445"/>
    </source>
</evidence>
<dbReference type="VEuPathDB" id="VectorBase:GPAI005300"/>
<keyword evidence="2" id="KW-0472">Membrane</keyword>
<evidence type="ECO:0000313" key="3">
    <source>
        <dbReference type="EnsemblMetazoa" id="GPAI005300-PA"/>
    </source>
</evidence>
<sequence length="130" mass="14833">MPLSPGATALDLSWCISSDYISIAPTNYITYVCTEFYNRVVLVLEPWNEYIFLAFVALYIGHYMIKKMAAHGRFLSIEGIKKSFIEALIPKRLSDAVMILSLPNYCNKSQKNKKEKALPRLTEAEDPKDH</sequence>
<feature type="region of interest" description="Disordered" evidence="1">
    <location>
        <begin position="109"/>
        <end position="130"/>
    </location>
</feature>
<evidence type="ECO:0000256" key="2">
    <source>
        <dbReference type="SAM" id="Phobius"/>
    </source>
</evidence>
<name>A0A1A9Z6E5_GLOPL</name>
<reference evidence="3" key="2">
    <citation type="submission" date="2020-05" db="UniProtKB">
        <authorList>
            <consortium name="EnsemblMetazoa"/>
        </authorList>
    </citation>
    <scope>IDENTIFICATION</scope>
    <source>
        <strain evidence="3">IAEA</strain>
    </source>
</reference>
<dbReference type="AlphaFoldDB" id="A0A1A9Z6E5"/>
<feature type="compositionally biased region" description="Basic and acidic residues" evidence="1">
    <location>
        <begin position="115"/>
        <end position="130"/>
    </location>
</feature>
<reference evidence="4" key="1">
    <citation type="submission" date="2014-03" db="EMBL/GenBank/DDBJ databases">
        <authorList>
            <person name="Aksoy S."/>
            <person name="Warren W."/>
            <person name="Wilson R.K."/>
        </authorList>
    </citation>
    <scope>NUCLEOTIDE SEQUENCE [LARGE SCALE GENOMIC DNA]</scope>
    <source>
        <strain evidence="4">IAEA</strain>
    </source>
</reference>
<keyword evidence="4" id="KW-1185">Reference proteome</keyword>
<organism evidence="3 4">
    <name type="scientific">Glossina pallidipes</name>
    <name type="common">Tsetse fly</name>
    <dbReference type="NCBI Taxonomy" id="7398"/>
    <lineage>
        <taxon>Eukaryota</taxon>
        <taxon>Metazoa</taxon>
        <taxon>Ecdysozoa</taxon>
        <taxon>Arthropoda</taxon>
        <taxon>Hexapoda</taxon>
        <taxon>Insecta</taxon>
        <taxon>Pterygota</taxon>
        <taxon>Neoptera</taxon>
        <taxon>Endopterygota</taxon>
        <taxon>Diptera</taxon>
        <taxon>Brachycera</taxon>
        <taxon>Muscomorpha</taxon>
        <taxon>Hippoboscoidea</taxon>
        <taxon>Glossinidae</taxon>
        <taxon>Glossina</taxon>
    </lineage>
</organism>
<feature type="transmembrane region" description="Helical" evidence="2">
    <location>
        <begin position="47"/>
        <end position="65"/>
    </location>
</feature>